<gene>
    <name evidence="1" type="ORF">NDU88_002204</name>
</gene>
<sequence length="362" mass="41264">MWTTYMSDVWWHSLLREPPIQWELWVDMFEAYVEVLEDQECPLEKYLALLKHRLGAVGLRESTNLPQIENAGGTDVYQLAKKQLQERCGRRINVVLERYKFYSRMQQEDESIDQLVAALRGLAVTCKFKQISYDQVLRDQLLMKTKSCKIQEKLWSCTGDLTLRGAIEMARTIEILEKCVQTIRKNPNDFEPGAAAVSSVNKNTKGFEKNLNWKKNSGKNCYRCGAGDHLANSKKCQALDKICNACRKIGLFTKVCKINMKNVSYVSDHDEVDDCRIQDVVLSVHEDDSNVERKFSKLPTCKIFIDTVEGEDVWYLICNVQPGMLGLAGKQKVGVGRFEEGTVDVDDVHVGCVPAPFATYLK</sequence>
<accession>A0AAV7RAP5</accession>
<protein>
    <submittedName>
        <fullName evidence="1">Uncharacterized protein</fullName>
    </submittedName>
</protein>
<name>A0AAV7RAP5_PLEWA</name>
<dbReference type="EMBL" id="JANPWB010000009">
    <property type="protein sequence ID" value="KAJ1149394.1"/>
    <property type="molecule type" value="Genomic_DNA"/>
</dbReference>
<dbReference type="Gene3D" id="4.10.60.10">
    <property type="entry name" value="Zinc finger, CCHC-type"/>
    <property type="match status" value="1"/>
</dbReference>
<comment type="caution">
    <text evidence="1">The sequence shown here is derived from an EMBL/GenBank/DDBJ whole genome shotgun (WGS) entry which is preliminary data.</text>
</comment>
<keyword evidence="2" id="KW-1185">Reference proteome</keyword>
<organism evidence="1 2">
    <name type="scientific">Pleurodeles waltl</name>
    <name type="common">Iberian ribbed newt</name>
    <dbReference type="NCBI Taxonomy" id="8319"/>
    <lineage>
        <taxon>Eukaryota</taxon>
        <taxon>Metazoa</taxon>
        <taxon>Chordata</taxon>
        <taxon>Craniata</taxon>
        <taxon>Vertebrata</taxon>
        <taxon>Euteleostomi</taxon>
        <taxon>Amphibia</taxon>
        <taxon>Batrachia</taxon>
        <taxon>Caudata</taxon>
        <taxon>Salamandroidea</taxon>
        <taxon>Salamandridae</taxon>
        <taxon>Pleurodelinae</taxon>
        <taxon>Pleurodeles</taxon>
    </lineage>
</organism>
<dbReference type="PANTHER" id="PTHR33198">
    <property type="entry name" value="ANK_REP_REGION DOMAIN-CONTAINING PROTEIN-RELATED"/>
    <property type="match status" value="1"/>
</dbReference>
<dbReference type="PANTHER" id="PTHR33198:SF20">
    <property type="entry name" value="RETROTRANSPOSON GAG DOMAIN-CONTAINING PROTEIN"/>
    <property type="match status" value="1"/>
</dbReference>
<dbReference type="Proteomes" id="UP001066276">
    <property type="component" value="Chromosome 5"/>
</dbReference>
<reference evidence="1" key="1">
    <citation type="journal article" date="2022" name="bioRxiv">
        <title>Sequencing and chromosome-scale assembly of the giantPleurodeles waltlgenome.</title>
        <authorList>
            <person name="Brown T."/>
            <person name="Elewa A."/>
            <person name="Iarovenko S."/>
            <person name="Subramanian E."/>
            <person name="Araus A.J."/>
            <person name="Petzold A."/>
            <person name="Susuki M."/>
            <person name="Suzuki K.-i.T."/>
            <person name="Hayashi T."/>
            <person name="Toyoda A."/>
            <person name="Oliveira C."/>
            <person name="Osipova E."/>
            <person name="Leigh N.D."/>
            <person name="Simon A."/>
            <person name="Yun M.H."/>
        </authorList>
    </citation>
    <scope>NUCLEOTIDE SEQUENCE</scope>
    <source>
        <strain evidence="1">20211129_DDA</strain>
        <tissue evidence="1">Liver</tissue>
    </source>
</reference>
<dbReference type="AlphaFoldDB" id="A0AAV7RAP5"/>
<evidence type="ECO:0000313" key="2">
    <source>
        <dbReference type="Proteomes" id="UP001066276"/>
    </source>
</evidence>
<evidence type="ECO:0000313" key="1">
    <source>
        <dbReference type="EMBL" id="KAJ1149394.1"/>
    </source>
</evidence>
<proteinExistence type="predicted"/>